<dbReference type="Proteomes" id="UP000294980">
    <property type="component" value="Unassembled WGS sequence"/>
</dbReference>
<protein>
    <submittedName>
        <fullName evidence="2">Transposase-like protein</fullName>
    </submittedName>
</protein>
<evidence type="ECO:0000256" key="1">
    <source>
        <dbReference type="ARBA" id="ARBA00009964"/>
    </source>
</evidence>
<organism evidence="2 3">
    <name type="scientific">Chromatocurvus halotolerans</name>
    <dbReference type="NCBI Taxonomy" id="1132028"/>
    <lineage>
        <taxon>Bacteria</taxon>
        <taxon>Pseudomonadati</taxon>
        <taxon>Pseudomonadota</taxon>
        <taxon>Gammaproteobacteria</taxon>
        <taxon>Cellvibrionales</taxon>
        <taxon>Halieaceae</taxon>
        <taxon>Chromatocurvus</taxon>
    </lineage>
</organism>
<dbReference type="InterPro" id="IPR051839">
    <property type="entry name" value="RD_transcriptional_regulator"/>
</dbReference>
<dbReference type="PANTHER" id="PTHR33215:SF13">
    <property type="entry name" value="PROTEIN DISTAL ANTENNA"/>
    <property type="match status" value="1"/>
</dbReference>
<dbReference type="Gene3D" id="1.10.10.60">
    <property type="entry name" value="Homeodomain-like"/>
    <property type="match status" value="1"/>
</dbReference>
<evidence type="ECO:0000313" key="2">
    <source>
        <dbReference type="EMBL" id="TCO78193.1"/>
    </source>
</evidence>
<dbReference type="GO" id="GO:0003677">
    <property type="term" value="F:DNA binding"/>
    <property type="evidence" value="ECO:0007669"/>
    <property type="project" value="InterPro"/>
</dbReference>
<dbReference type="PANTHER" id="PTHR33215">
    <property type="entry name" value="PROTEIN DISTAL ANTENNA"/>
    <property type="match status" value="1"/>
</dbReference>
<dbReference type="AlphaFoldDB" id="A0A4R2KWD8"/>
<dbReference type="SUPFAM" id="SSF46689">
    <property type="entry name" value="Homeodomain-like"/>
    <property type="match status" value="1"/>
</dbReference>
<proteinExistence type="inferred from homology"/>
<dbReference type="InterPro" id="IPR002514">
    <property type="entry name" value="Transposase_8"/>
</dbReference>
<gene>
    <name evidence="2" type="ORF">EV688_1015</name>
</gene>
<comment type="similarity">
    <text evidence="1">Belongs to the transposase 8 family.</text>
</comment>
<dbReference type="GO" id="GO:0006313">
    <property type="term" value="P:DNA transposition"/>
    <property type="evidence" value="ECO:0007669"/>
    <property type="project" value="InterPro"/>
</dbReference>
<reference evidence="2 3" key="1">
    <citation type="submission" date="2019-03" db="EMBL/GenBank/DDBJ databases">
        <title>Genomic Encyclopedia of Type Strains, Phase IV (KMG-IV): sequencing the most valuable type-strain genomes for metagenomic binning, comparative biology and taxonomic classification.</title>
        <authorList>
            <person name="Goeker M."/>
        </authorList>
    </citation>
    <scope>NUCLEOTIDE SEQUENCE [LARGE SCALE GENOMIC DNA]</scope>
    <source>
        <strain evidence="2 3">DSM 23344</strain>
    </source>
</reference>
<dbReference type="GO" id="GO:0004803">
    <property type="term" value="F:transposase activity"/>
    <property type="evidence" value="ECO:0007669"/>
    <property type="project" value="InterPro"/>
</dbReference>
<dbReference type="InterPro" id="IPR009057">
    <property type="entry name" value="Homeodomain-like_sf"/>
</dbReference>
<keyword evidence="3" id="KW-1185">Reference proteome</keyword>
<dbReference type="EMBL" id="SLWX01000001">
    <property type="protein sequence ID" value="TCO78193.1"/>
    <property type="molecule type" value="Genomic_DNA"/>
</dbReference>
<comment type="caution">
    <text evidence="2">The sequence shown here is derived from an EMBL/GenBank/DDBJ whole genome shotgun (WGS) entry which is preliminary data.</text>
</comment>
<accession>A0A4R2KWD8</accession>
<dbReference type="Pfam" id="PF01527">
    <property type="entry name" value="HTH_Tnp_1"/>
    <property type="match status" value="1"/>
</dbReference>
<name>A0A4R2KWD8_9GAMM</name>
<sequence>MERIPKATYTPEFRAEAVKLVELTGMSVAKAAERLSIPKSSLSNWVRAARAGKLQQVGEQQRAPTELEMELALARRELAEVKQERNLLKTVCGVLREGIPVKYAQIHRLRHEHSVAAICRLLDVSESGYYAWRKRPPSPRARVDARLELEIKAAHERTRRTTVPSDYSPSLQTTVFVSGFIASSEFAVSRACAANRSGVSASRRTRSTLCLWRRTGLPGSSRRMRLTRCG</sequence>
<evidence type="ECO:0000313" key="3">
    <source>
        <dbReference type="Proteomes" id="UP000294980"/>
    </source>
</evidence>